<keyword evidence="2" id="KW-1185">Reference proteome</keyword>
<evidence type="ECO:0000313" key="1">
    <source>
        <dbReference type="EMBL" id="BAC72633.1"/>
    </source>
</evidence>
<organism evidence="1 2">
    <name type="scientific">Streptomyces avermitilis (strain ATCC 31267 / DSM 46492 / JCM 5070 / NBRC 14893 / NCIMB 12804 / NRRL 8165 / MA-4680)</name>
    <dbReference type="NCBI Taxonomy" id="227882"/>
    <lineage>
        <taxon>Bacteria</taxon>
        <taxon>Bacillati</taxon>
        <taxon>Actinomycetota</taxon>
        <taxon>Actinomycetes</taxon>
        <taxon>Kitasatosporales</taxon>
        <taxon>Streptomycetaceae</taxon>
        <taxon>Streptomyces</taxon>
    </lineage>
</organism>
<reference evidence="1 2" key="1">
    <citation type="journal article" date="2001" name="Proc. Natl. Acad. Sci. U.S.A.">
        <title>Genome sequence of an industrial microorganism Streptomyces avermitilis: deducing the ability of producing secondary metabolites.</title>
        <authorList>
            <person name="Omura S."/>
            <person name="Ikeda H."/>
            <person name="Ishikawa J."/>
            <person name="Hanamoto A."/>
            <person name="Takahashi C."/>
            <person name="Shinose M."/>
            <person name="Takahashi Y."/>
            <person name="Horikawa H."/>
            <person name="Nakazawa H."/>
            <person name="Osonoe T."/>
            <person name="Kikuchi H."/>
            <person name="Shiba T."/>
            <person name="Sakaki Y."/>
            <person name="Hattori M."/>
        </authorList>
    </citation>
    <scope>NUCLEOTIDE SEQUENCE [LARGE SCALE GENOMIC DNA]</scope>
    <source>
        <strain evidence="2">ATCC 31267 / DSM 46492 / JCM 5070 / NBRC 14893 / NCIMB 12804 / NRRL 8165 / MA-4680</strain>
    </source>
</reference>
<evidence type="ECO:0000313" key="2">
    <source>
        <dbReference type="Proteomes" id="UP000000428"/>
    </source>
</evidence>
<accession>Q82DP9</accession>
<reference evidence="1 2" key="3">
    <citation type="journal article" date="2014" name="J. Ind. Microbiol. Biotechnol.">
        <title>Genome mining of the Streptomyces avermitilis genome and development of genome-minimized hosts for heterologous expression of biosynthetic gene clusters.</title>
        <authorList>
            <person name="Ikeda H."/>
            <person name="Shin-ya K."/>
            <person name="Omura S."/>
        </authorList>
    </citation>
    <scope>NUCLEOTIDE SEQUENCE [LARGE SCALE GENOMIC DNA]</scope>
    <source>
        <strain evidence="2">ATCC 31267 / DSM 46492 / JCM 5070 / NBRC 14893 / NCIMB 12804 / NRRL 8165 / MA-4680</strain>
    </source>
</reference>
<name>Q82DP9_STRAW</name>
<dbReference type="EMBL" id="BA000030">
    <property type="protein sequence ID" value="BAC72633.1"/>
    <property type="molecule type" value="Genomic_DNA"/>
</dbReference>
<dbReference type="KEGG" id="sma:SAVERM_4921"/>
<sequence>MTTPADDATCRATTGREFSSVTAENVMKWEVTTAWRA</sequence>
<proteinExistence type="predicted"/>
<dbReference type="AlphaFoldDB" id="Q82DP9"/>
<gene>
    <name evidence="1" type="ORF">SAVERM_4921</name>
</gene>
<reference evidence="1 2" key="2">
    <citation type="journal article" date="2003" name="Nat. Biotechnol.">
        <title>Complete genome sequence and comparative analysis of the industrial microorganism Streptomyces avermitilis.</title>
        <authorList>
            <person name="Ikeda H."/>
            <person name="Ishikawa J."/>
            <person name="Hanamoto A."/>
            <person name="Shinose M."/>
            <person name="Kikuchi H."/>
            <person name="Shiba T."/>
            <person name="Sakaki Y."/>
            <person name="Hattori M."/>
            <person name="Omura S."/>
        </authorList>
    </citation>
    <scope>NUCLEOTIDE SEQUENCE [LARGE SCALE GENOMIC DNA]</scope>
    <source>
        <strain evidence="2">ATCC 31267 / DSM 46492 / JCM 5070 / NBRC 14893 / NCIMB 12804 / NRRL 8165 / MA-4680</strain>
    </source>
</reference>
<dbReference type="Proteomes" id="UP000000428">
    <property type="component" value="Chromosome"/>
</dbReference>
<dbReference type="HOGENOM" id="CLU_3348955_0_0_11"/>
<protein>
    <submittedName>
        <fullName evidence="1">Uncharacterized protein</fullName>
    </submittedName>
</protein>